<reference evidence="1 2" key="1">
    <citation type="submission" date="2017-07" db="EMBL/GenBank/DDBJ databases">
        <title>The complete genome sequence of Bacillus mesonae strain H20-5, an efficient strain improving plant abiotic stress resistance.</title>
        <authorList>
            <person name="Kim S.Y."/>
            <person name="Song H."/>
            <person name="Sang M.K."/>
            <person name="Weon H.-Y."/>
            <person name="Song J."/>
        </authorList>
    </citation>
    <scope>NUCLEOTIDE SEQUENCE [LARGE SCALE GENOMIC DNA]</scope>
    <source>
        <strain evidence="1 2">H20-5</strain>
    </source>
</reference>
<proteinExistence type="predicted"/>
<sequence length="322" mass="35469">MKRKALFSFLTIILIVAAGCSNKNGQETRTSKENKGQTSIPYEIVEAKSLKVSRIFGIGYPGNDQGLYIASNSGIKINRAGKWLESNANRHQYMGFQAVESGFLASGKPEKGTEYKGPLGIVKSNDKGKSLEKLAFYEKANFHFIAAGFYGTSLYVINEKPVEPLSLGVNYSLDNGKSWRESTLNGFKADSFGMMAVHPKNGNVLAMATRSGIYYSSDSGDSMKLVTEPLMVTAVTFLGDSLLYSSVENEKIMLKTLNPVTGKQTTLNFPFLDYDNPITYLAVNPKNQKQVAFATYKNDLYETTDGGNKWVSLLLNGKNERD</sequence>
<dbReference type="KEGG" id="nmk:CHR53_20260"/>
<dbReference type="InterPro" id="IPR015943">
    <property type="entry name" value="WD40/YVTN_repeat-like_dom_sf"/>
</dbReference>
<dbReference type="EMBL" id="CP022572">
    <property type="protein sequence ID" value="AZU63411.1"/>
    <property type="molecule type" value="Genomic_DNA"/>
</dbReference>
<name>A0A3Q9QWK5_9BACI</name>
<protein>
    <recommendedName>
        <fullName evidence="3">Sortilin N-terminal domain-containing protein</fullName>
    </recommendedName>
</protein>
<dbReference type="InterPro" id="IPR054817">
    <property type="entry name" value="Glycosyl_F510_1955-like"/>
</dbReference>
<dbReference type="SUPFAM" id="SSF110296">
    <property type="entry name" value="Oligoxyloglucan reducing end-specific cellobiohydrolase"/>
    <property type="match status" value="1"/>
</dbReference>
<dbReference type="RefSeq" id="WP_084797629.1">
    <property type="nucleotide sequence ID" value="NZ_CP022572.1"/>
</dbReference>
<accession>A0A3Q9QWK5</accession>
<gene>
    <name evidence="1" type="ORF">CHR53_20260</name>
</gene>
<dbReference type="Gene3D" id="2.130.10.10">
    <property type="entry name" value="YVTN repeat-like/Quinoprotein amine dehydrogenase"/>
    <property type="match status" value="1"/>
</dbReference>
<keyword evidence="2" id="KW-1185">Reference proteome</keyword>
<organism evidence="1 2">
    <name type="scientific">Neobacillus mesonae</name>
    <dbReference type="NCBI Taxonomy" id="1193713"/>
    <lineage>
        <taxon>Bacteria</taxon>
        <taxon>Bacillati</taxon>
        <taxon>Bacillota</taxon>
        <taxon>Bacilli</taxon>
        <taxon>Bacillales</taxon>
        <taxon>Bacillaceae</taxon>
        <taxon>Neobacillus</taxon>
    </lineage>
</organism>
<dbReference type="PROSITE" id="PS51257">
    <property type="entry name" value="PROKAR_LIPOPROTEIN"/>
    <property type="match status" value="1"/>
</dbReference>
<dbReference type="NCBIfam" id="NF045728">
    <property type="entry name" value="glycosyl_F510_1955"/>
    <property type="match status" value="1"/>
</dbReference>
<dbReference type="STRING" id="1193713.GCA_001636315_00906"/>
<dbReference type="AlphaFoldDB" id="A0A3Q9QWK5"/>
<evidence type="ECO:0008006" key="3">
    <source>
        <dbReference type="Google" id="ProtNLM"/>
    </source>
</evidence>
<evidence type="ECO:0000313" key="2">
    <source>
        <dbReference type="Proteomes" id="UP000282892"/>
    </source>
</evidence>
<evidence type="ECO:0000313" key="1">
    <source>
        <dbReference type="EMBL" id="AZU63411.1"/>
    </source>
</evidence>
<dbReference type="Proteomes" id="UP000282892">
    <property type="component" value="Chromosome"/>
</dbReference>
<dbReference type="OrthoDB" id="9764804at2"/>